<evidence type="ECO:0000313" key="6">
    <source>
        <dbReference type="EMBL" id="TDF96623.1"/>
    </source>
</evidence>
<name>A0A4R5KM01_9BACL</name>
<keyword evidence="3" id="KW-0813">Transport</keyword>
<keyword evidence="4 5" id="KW-0732">Signal</keyword>
<dbReference type="OrthoDB" id="2675752at2"/>
<dbReference type="InterPro" id="IPR050490">
    <property type="entry name" value="Bact_solute-bd_prot1"/>
</dbReference>
<protein>
    <submittedName>
        <fullName evidence="6">Extracellular solute-binding protein</fullName>
    </submittedName>
</protein>
<dbReference type="SUPFAM" id="SSF53850">
    <property type="entry name" value="Periplasmic binding protein-like II"/>
    <property type="match status" value="1"/>
</dbReference>
<dbReference type="InterPro" id="IPR006059">
    <property type="entry name" value="SBP"/>
</dbReference>
<reference evidence="6 7" key="1">
    <citation type="submission" date="2019-03" db="EMBL/GenBank/DDBJ databases">
        <title>This is whole genome sequence of Paenibacillus sp MS74 strain.</title>
        <authorList>
            <person name="Trinh H.N."/>
        </authorList>
    </citation>
    <scope>NUCLEOTIDE SEQUENCE [LARGE SCALE GENOMIC DNA]</scope>
    <source>
        <strain evidence="6 7">MS74</strain>
    </source>
</reference>
<dbReference type="Gene3D" id="3.40.190.10">
    <property type="entry name" value="Periplasmic binding protein-like II"/>
    <property type="match status" value="1"/>
</dbReference>
<evidence type="ECO:0000256" key="3">
    <source>
        <dbReference type="ARBA" id="ARBA00022448"/>
    </source>
</evidence>
<evidence type="ECO:0000256" key="1">
    <source>
        <dbReference type="ARBA" id="ARBA00004196"/>
    </source>
</evidence>
<organism evidence="6 7">
    <name type="scientific">Paenibacillus piri</name>
    <dbReference type="NCBI Taxonomy" id="2547395"/>
    <lineage>
        <taxon>Bacteria</taxon>
        <taxon>Bacillati</taxon>
        <taxon>Bacillota</taxon>
        <taxon>Bacilli</taxon>
        <taxon>Bacillales</taxon>
        <taxon>Paenibacillaceae</taxon>
        <taxon>Paenibacillus</taxon>
    </lineage>
</organism>
<dbReference type="PROSITE" id="PS51257">
    <property type="entry name" value="PROKAR_LIPOPROTEIN"/>
    <property type="match status" value="1"/>
</dbReference>
<evidence type="ECO:0000256" key="2">
    <source>
        <dbReference type="ARBA" id="ARBA00008520"/>
    </source>
</evidence>
<comment type="caution">
    <text evidence="6">The sequence shown here is derived from an EMBL/GenBank/DDBJ whole genome shotgun (WGS) entry which is preliminary data.</text>
</comment>
<evidence type="ECO:0000313" key="7">
    <source>
        <dbReference type="Proteomes" id="UP000295636"/>
    </source>
</evidence>
<dbReference type="AlphaFoldDB" id="A0A4R5KM01"/>
<comment type="subcellular location">
    <subcellularLocation>
        <location evidence="1">Cell envelope</location>
    </subcellularLocation>
</comment>
<dbReference type="PANTHER" id="PTHR43649">
    <property type="entry name" value="ARABINOSE-BINDING PROTEIN-RELATED"/>
    <property type="match status" value="1"/>
</dbReference>
<evidence type="ECO:0000256" key="5">
    <source>
        <dbReference type="SAM" id="SignalP"/>
    </source>
</evidence>
<keyword evidence="7" id="KW-1185">Reference proteome</keyword>
<dbReference type="RefSeq" id="WP_133229891.1">
    <property type="nucleotide sequence ID" value="NZ_SMRT01000007.1"/>
</dbReference>
<comment type="similarity">
    <text evidence="2">Belongs to the bacterial solute-binding protein 1 family.</text>
</comment>
<dbReference type="PANTHER" id="PTHR43649:SF31">
    <property type="entry name" value="SN-GLYCEROL-3-PHOSPHATE-BINDING PERIPLASMIC PROTEIN UGPB"/>
    <property type="match status" value="1"/>
</dbReference>
<gene>
    <name evidence="6" type="ORF">E1757_16150</name>
</gene>
<dbReference type="GO" id="GO:0030313">
    <property type="term" value="C:cell envelope"/>
    <property type="evidence" value="ECO:0007669"/>
    <property type="project" value="UniProtKB-SubCell"/>
</dbReference>
<feature type="signal peptide" evidence="5">
    <location>
        <begin position="1"/>
        <end position="26"/>
    </location>
</feature>
<accession>A0A4R5KM01</accession>
<feature type="chain" id="PRO_5038421476" evidence="5">
    <location>
        <begin position="27"/>
        <end position="487"/>
    </location>
</feature>
<dbReference type="EMBL" id="SMRT01000007">
    <property type="protein sequence ID" value="TDF96623.1"/>
    <property type="molecule type" value="Genomic_DNA"/>
</dbReference>
<dbReference type="Pfam" id="PF01547">
    <property type="entry name" value="SBP_bac_1"/>
    <property type="match status" value="1"/>
</dbReference>
<evidence type="ECO:0000256" key="4">
    <source>
        <dbReference type="ARBA" id="ARBA00022729"/>
    </source>
</evidence>
<dbReference type="Proteomes" id="UP000295636">
    <property type="component" value="Unassembled WGS sequence"/>
</dbReference>
<sequence>MKTWVKRTMLLTVSTSLMVPMLSACSKTGSGNTNTERVLRVATSFGYGDDEYFRQQFTEVFEFANPNIKLEMISTADESMRYGRYDPNKKPADPMEKLKEVMQGDNPPDVVMVNYEQLEDLIGGNLLMQLDPMITKDKFDTSDMVPAVIDGLKKVGDNKLYALAPTFNSSALIFNKQMFDEAGVSYPKDKMTWDETFDLGKRLTKGEGDNRKYGFSFSTQSMGDMFYSMQQAYTLPLQLSMFDEKGEKMTVDTDQWEKVWKRMVQLSQDKITPQQQEPAAMKSRVMNASGEDFNPFQFDDFLSGRVAMSIINYGQISQINNANKNAQSIKGFTPIDWDVVTMPVHPEAPEVGGQIGMNGIMGINTKAQNVDDAWKFIKFINGEDWARLKSTSSYNIVTRKKYIKPKDGVQFHMEAFTTLTPAPQVDGKVFRSNPNIYPAQDIGRRLFNDVVQGKMQVREALKKWQTDGDAMLQQIQNNPNGIPGGRG</sequence>
<proteinExistence type="inferred from homology"/>